<dbReference type="EMBL" id="JAESWC010000024">
    <property type="protein sequence ID" value="MBL4938537.1"/>
    <property type="molecule type" value="Genomic_DNA"/>
</dbReference>
<sequence length="159" mass="19083">MGNKFEKLQYIKAGKSDIDEIVKLNKLYNEKVYESLECDYSTELSKLRTKIELRIDQYEVVMSGDIKLGYFCCYTIGDDAVIDDLQLYPKYDCKEVILKVLNWGRCHVHKVGDTLYINNVNMSDIERLSIYERDEFSFYKMISTKKGMMKWVWYHMWWM</sequence>
<keyword evidence="2" id="KW-1185">Reference proteome</keyword>
<evidence type="ECO:0000313" key="1">
    <source>
        <dbReference type="EMBL" id="MBL4938537.1"/>
    </source>
</evidence>
<comment type="caution">
    <text evidence="1">The sequence shown here is derived from an EMBL/GenBank/DDBJ whole genome shotgun (WGS) entry which is preliminary data.</text>
</comment>
<organism evidence="1 2">
    <name type="scientific">Clostridium rhizosphaerae</name>
    <dbReference type="NCBI Taxonomy" id="2803861"/>
    <lineage>
        <taxon>Bacteria</taxon>
        <taxon>Bacillati</taxon>
        <taxon>Bacillota</taxon>
        <taxon>Clostridia</taxon>
        <taxon>Eubacteriales</taxon>
        <taxon>Clostridiaceae</taxon>
        <taxon>Clostridium</taxon>
    </lineage>
</organism>
<reference evidence="1 2" key="1">
    <citation type="submission" date="2021-01" db="EMBL/GenBank/DDBJ databases">
        <title>Genome public.</title>
        <authorList>
            <person name="Liu C."/>
            <person name="Sun Q."/>
        </authorList>
    </citation>
    <scope>NUCLEOTIDE SEQUENCE [LARGE SCALE GENOMIC DNA]</scope>
    <source>
        <strain evidence="1 2">YIM B02515</strain>
    </source>
</reference>
<name>A0ABS1TGM8_9CLOT</name>
<dbReference type="Proteomes" id="UP000632377">
    <property type="component" value="Unassembled WGS sequence"/>
</dbReference>
<accession>A0ABS1TGM8</accession>
<dbReference type="RefSeq" id="WP_202751303.1">
    <property type="nucleotide sequence ID" value="NZ_JAESWC010000024.1"/>
</dbReference>
<gene>
    <name evidence="1" type="ORF">JK636_22800</name>
</gene>
<evidence type="ECO:0000313" key="2">
    <source>
        <dbReference type="Proteomes" id="UP000632377"/>
    </source>
</evidence>
<protein>
    <submittedName>
        <fullName evidence="1">Uncharacterized protein</fullName>
    </submittedName>
</protein>
<proteinExistence type="predicted"/>